<keyword evidence="3" id="KW-1185">Reference proteome</keyword>
<keyword evidence="1" id="KW-0732">Signal</keyword>
<gene>
    <name evidence="2" type="ORF">H8S84_07250</name>
</gene>
<feature type="signal peptide" evidence="1">
    <location>
        <begin position="1"/>
        <end position="29"/>
    </location>
</feature>
<comment type="caution">
    <text evidence="2">The sequence shown here is derived from an EMBL/GenBank/DDBJ whole genome shotgun (WGS) entry which is preliminary data.</text>
</comment>
<dbReference type="RefSeq" id="WP_187066556.1">
    <property type="nucleotide sequence ID" value="NZ_JACRVF010000001.1"/>
</dbReference>
<organism evidence="2 3">
    <name type="scientific">Pontibacter cellulosilyticus</name>
    <dbReference type="NCBI Taxonomy" id="1720253"/>
    <lineage>
        <taxon>Bacteria</taxon>
        <taxon>Pseudomonadati</taxon>
        <taxon>Bacteroidota</taxon>
        <taxon>Cytophagia</taxon>
        <taxon>Cytophagales</taxon>
        <taxon>Hymenobacteraceae</taxon>
        <taxon>Pontibacter</taxon>
    </lineage>
</organism>
<evidence type="ECO:0000256" key="1">
    <source>
        <dbReference type="SAM" id="SignalP"/>
    </source>
</evidence>
<reference evidence="2" key="1">
    <citation type="submission" date="2020-08" db="EMBL/GenBank/DDBJ databases">
        <title>Pontibacter sp. SD6 16S ribosomal RNA gene Genome sequencing and assembly.</title>
        <authorList>
            <person name="Kang M."/>
        </authorList>
    </citation>
    <scope>NUCLEOTIDE SEQUENCE</scope>
    <source>
        <strain evidence="2">SD6</strain>
    </source>
</reference>
<evidence type="ECO:0000313" key="3">
    <source>
        <dbReference type="Proteomes" id="UP000603640"/>
    </source>
</evidence>
<dbReference type="EMBL" id="JACRVF010000001">
    <property type="protein sequence ID" value="MBC5992625.1"/>
    <property type="molecule type" value="Genomic_DNA"/>
</dbReference>
<evidence type="ECO:0000313" key="2">
    <source>
        <dbReference type="EMBL" id="MBC5992625.1"/>
    </source>
</evidence>
<protein>
    <submittedName>
        <fullName evidence="2">Uncharacterized protein</fullName>
    </submittedName>
</protein>
<name>A0A923N4A3_9BACT</name>
<proteinExistence type="predicted"/>
<accession>A0A923N4A3</accession>
<dbReference type="AlphaFoldDB" id="A0A923N4A3"/>
<dbReference type="Proteomes" id="UP000603640">
    <property type="component" value="Unassembled WGS sequence"/>
</dbReference>
<sequence>MRWMRKAGYLKVCCLAYLKLFLLASTAFAQPDPLYTLSTPLQAAHIAPISQTDLFASEDVLRFKLLIDYKALLKDRGDERSYHPATIQYQEQNGKITSVNLKVRVRGNHRRDPSVCKFPPLLLNFPKKKVELTAFAGVDKLKLVTHCIGEKYVMREYLVYKLYNIVTHHSYKVRLCLIDYEDVQGSKKTTSSYAFLIEETESLADRSKGTIMAKELLIRMDATDDRTMAKLALFQFMIGNTDWSVPYRHNILLLYVTAYGKPVPVPYDFDYTGIVMPPYAKPPPEIGITSVRQRIFRGYSFPEEVLEELVPFFNNRKEAFYQVYATSLLDEKYKKQTLKYLDDFYEIINKPKDFERHIVKAGQQNERMNVVVKGLD</sequence>
<feature type="chain" id="PRO_5037978647" evidence="1">
    <location>
        <begin position="30"/>
        <end position="376"/>
    </location>
</feature>